<name>A0ABQ0LDQ0_MYCCL</name>
<dbReference type="EMBL" id="DF845338">
    <property type="protein sequence ID" value="GAT49223.1"/>
    <property type="molecule type" value="Genomic_DNA"/>
</dbReference>
<organism evidence="1 2">
    <name type="scientific">Mycena chlorophos</name>
    <name type="common">Agaric fungus</name>
    <name type="synonym">Agaricus chlorophos</name>
    <dbReference type="NCBI Taxonomy" id="658473"/>
    <lineage>
        <taxon>Eukaryota</taxon>
        <taxon>Fungi</taxon>
        <taxon>Dikarya</taxon>
        <taxon>Basidiomycota</taxon>
        <taxon>Agaricomycotina</taxon>
        <taxon>Agaricomycetes</taxon>
        <taxon>Agaricomycetidae</taxon>
        <taxon>Agaricales</taxon>
        <taxon>Marasmiineae</taxon>
        <taxon>Mycenaceae</taxon>
        <taxon>Mycena</taxon>
    </lineage>
</organism>
<proteinExistence type="predicted"/>
<evidence type="ECO:0000313" key="2">
    <source>
        <dbReference type="Proteomes" id="UP000815677"/>
    </source>
</evidence>
<sequence>MPVIIIGIQAPEHAHARLRWPVVCSLPDARPVHIHLPWLQVRPDIRPQLIVDLCLPRNLQVPPTQTFHLPSPFPSFEAHPQNTPNCGVVRDVWTVASDVHSRESWCSTRRQQNIVDGALSEVRRIFGVLSATKAILIAQLDNFSALVIRGRVRAQPRDVGVYEHHVADLQHQDVRGTQVPSQPCAQRTPYKRAHTAVRVFAVGHLAGHGEGIVAIDATNHVVLIRPQMCLLHEEDVRRTYRGQHVGTGEIG</sequence>
<keyword evidence="2" id="KW-1185">Reference proteome</keyword>
<dbReference type="Proteomes" id="UP000815677">
    <property type="component" value="Unassembled WGS sequence"/>
</dbReference>
<accession>A0ABQ0LDQ0</accession>
<reference evidence="1" key="1">
    <citation type="submission" date="2014-09" db="EMBL/GenBank/DDBJ databases">
        <title>Genome sequence of the luminous mushroom Mycena chlorophos for searching fungal bioluminescence genes.</title>
        <authorList>
            <person name="Tanaka Y."/>
            <person name="Kasuga D."/>
            <person name="Oba Y."/>
            <person name="Hase S."/>
            <person name="Sato K."/>
            <person name="Oba Y."/>
            <person name="Sakakibara Y."/>
        </authorList>
    </citation>
    <scope>NUCLEOTIDE SEQUENCE</scope>
</reference>
<gene>
    <name evidence="1" type="ORF">MCHLO_06551</name>
</gene>
<protein>
    <submittedName>
        <fullName evidence="1">Uncharacterized protein</fullName>
    </submittedName>
</protein>
<evidence type="ECO:0000313" key="1">
    <source>
        <dbReference type="EMBL" id="GAT49223.1"/>
    </source>
</evidence>